<dbReference type="Gene3D" id="3.40.50.1820">
    <property type="entry name" value="alpha/beta hydrolase"/>
    <property type="match status" value="1"/>
</dbReference>
<comment type="caution">
    <text evidence="4">The sequence shown here is derived from an EMBL/GenBank/DDBJ whole genome shotgun (WGS) entry which is preliminary data.</text>
</comment>
<dbReference type="EMBL" id="QGKX02000004">
    <property type="protein sequence ID" value="KAF3599222.1"/>
    <property type="molecule type" value="Genomic_DNA"/>
</dbReference>
<dbReference type="PANTHER" id="PTHR31828">
    <property type="entry name" value="PHOSPHOLIPASE A1-IIGAMMA"/>
    <property type="match status" value="1"/>
</dbReference>
<evidence type="ECO:0000313" key="5">
    <source>
        <dbReference type="Proteomes" id="UP000712600"/>
    </source>
</evidence>
<feature type="region of interest" description="Disordered" evidence="3">
    <location>
        <begin position="90"/>
        <end position="121"/>
    </location>
</feature>
<feature type="region of interest" description="Disordered" evidence="3">
    <location>
        <begin position="1"/>
        <end position="51"/>
    </location>
</feature>
<dbReference type="GO" id="GO:0008970">
    <property type="term" value="F:phospholipase A1 activity"/>
    <property type="evidence" value="ECO:0007669"/>
    <property type="project" value="UniProtKB-UniRule"/>
</dbReference>
<comment type="function">
    <text evidence="2">Acylhydrolase that catalyzes the hydrolysis of phospholipids at the sn-1 position.</text>
</comment>
<feature type="compositionally biased region" description="Basic and acidic residues" evidence="3">
    <location>
        <begin position="17"/>
        <end position="30"/>
    </location>
</feature>
<keyword evidence="1 2" id="KW-0378">Hydrolase</keyword>
<dbReference type="AlphaFoldDB" id="A0A8S9SBK2"/>
<proteinExistence type="inferred from homology"/>
<dbReference type="InterPro" id="IPR029058">
    <property type="entry name" value="AB_hydrolase_fold"/>
</dbReference>
<keyword evidence="2" id="KW-0442">Lipid degradation</keyword>
<dbReference type="GO" id="GO:0016042">
    <property type="term" value="P:lipid catabolic process"/>
    <property type="evidence" value="ECO:0007669"/>
    <property type="project" value="UniProtKB-UniRule"/>
</dbReference>
<organism evidence="4 5">
    <name type="scientific">Brassica cretica</name>
    <name type="common">Mustard</name>
    <dbReference type="NCBI Taxonomy" id="69181"/>
    <lineage>
        <taxon>Eukaryota</taxon>
        <taxon>Viridiplantae</taxon>
        <taxon>Streptophyta</taxon>
        <taxon>Embryophyta</taxon>
        <taxon>Tracheophyta</taxon>
        <taxon>Spermatophyta</taxon>
        <taxon>Magnoliopsida</taxon>
        <taxon>eudicotyledons</taxon>
        <taxon>Gunneridae</taxon>
        <taxon>Pentapetalae</taxon>
        <taxon>rosids</taxon>
        <taxon>malvids</taxon>
        <taxon>Brassicales</taxon>
        <taxon>Brassicaceae</taxon>
        <taxon>Brassiceae</taxon>
        <taxon>Brassica</taxon>
    </lineage>
</organism>
<dbReference type="EC" id="3.1.1.-" evidence="2"/>
<keyword evidence="2" id="KW-0443">Lipid metabolism</keyword>
<evidence type="ECO:0000256" key="1">
    <source>
        <dbReference type="ARBA" id="ARBA00022801"/>
    </source>
</evidence>
<dbReference type="PANTHER" id="PTHR31828:SF38">
    <property type="entry name" value="PHOSPHOLIPASE A1"/>
    <property type="match status" value="1"/>
</dbReference>
<dbReference type="InterPro" id="IPR033556">
    <property type="entry name" value="PLA"/>
</dbReference>
<gene>
    <name evidence="4" type="ORF">F2Q69_00033446</name>
</gene>
<feature type="compositionally biased region" description="Basic residues" evidence="3">
    <location>
        <begin position="102"/>
        <end position="115"/>
    </location>
</feature>
<name>A0A8S9SBK2_BRACR</name>
<evidence type="ECO:0000313" key="4">
    <source>
        <dbReference type="EMBL" id="KAF3599222.1"/>
    </source>
</evidence>
<accession>A0A8S9SBK2</accession>
<evidence type="ECO:0000256" key="3">
    <source>
        <dbReference type="SAM" id="MobiDB-lite"/>
    </source>
</evidence>
<protein>
    <recommendedName>
        <fullName evidence="2">Phospholipase A1</fullName>
        <ecNumber evidence="2">3.1.1.-</ecNumber>
    </recommendedName>
</protein>
<sequence length="281" mass="31253">MNGAAVAAEMSGTAAAMEREADLKRGIKGDGRRRRRRARSLPASTKLRRNGASISVAGRDELGRTMKPCIPLLKREMNGAAVAAEMSGTAAAMEREADLKRGTKKDKRRRRRRARSLPASTKLRKNGASISVVGRDELGRTMKVLYERELLEDIRVLRVRNLPDVVPIYPPLGYAEVGDELPIDTRKSQYMKTPGNFATFHCLESYLHGVAGTQGTSSGDLFRLDVKRAIGLVNKSVDGLKDEYMVPGHWRVLKNKGMVQQDDGSWILLDHETDDNEDFDF</sequence>
<reference evidence="4" key="1">
    <citation type="submission" date="2019-12" db="EMBL/GenBank/DDBJ databases">
        <title>Genome sequencing and annotation of Brassica cretica.</title>
        <authorList>
            <person name="Studholme D.J."/>
            <person name="Sarris P."/>
        </authorList>
    </citation>
    <scope>NUCLEOTIDE SEQUENCE</scope>
    <source>
        <strain evidence="4">PFS-109/04</strain>
        <tissue evidence="4">Leaf</tissue>
    </source>
</reference>
<evidence type="ECO:0000256" key="2">
    <source>
        <dbReference type="RuleBase" id="RU367093"/>
    </source>
</evidence>
<comment type="similarity">
    <text evidence="2">Belongs to the AB hydrolase superfamily. Lipase family.</text>
</comment>
<dbReference type="Proteomes" id="UP000712600">
    <property type="component" value="Unassembled WGS sequence"/>
</dbReference>